<dbReference type="Proteomes" id="UP000285961">
    <property type="component" value="Unassembled WGS sequence"/>
</dbReference>
<comment type="similarity">
    <text evidence="1 5">Belongs to the archease family.</text>
</comment>
<dbReference type="SUPFAM" id="SSF69819">
    <property type="entry name" value="MTH1598-like"/>
    <property type="match status" value="1"/>
</dbReference>
<evidence type="ECO:0000256" key="1">
    <source>
        <dbReference type="ARBA" id="ARBA00007963"/>
    </source>
</evidence>
<protein>
    <recommendedName>
        <fullName evidence="5">Protein archease</fullName>
    </recommendedName>
</protein>
<dbReference type="Pfam" id="PF01951">
    <property type="entry name" value="Archease"/>
    <property type="match status" value="1"/>
</dbReference>
<dbReference type="GO" id="GO:0005509">
    <property type="term" value="F:calcium ion binding"/>
    <property type="evidence" value="ECO:0007669"/>
    <property type="project" value="UniProtKB-UniRule"/>
</dbReference>
<dbReference type="AlphaFoldDB" id="A0A419F0G3"/>
<dbReference type="InterPro" id="IPR036820">
    <property type="entry name" value="Archease_dom_sf"/>
</dbReference>
<evidence type="ECO:0000313" key="7">
    <source>
        <dbReference type="EMBL" id="RJP71372.1"/>
    </source>
</evidence>
<proteinExistence type="inferred from homology"/>
<dbReference type="GO" id="GO:0006388">
    <property type="term" value="P:tRNA splicing, via endonucleolytic cleavage and ligation"/>
    <property type="evidence" value="ECO:0007669"/>
    <property type="project" value="UniProtKB-UniRule"/>
</dbReference>
<reference evidence="7 8" key="1">
    <citation type="journal article" date="2017" name="ISME J.">
        <title>Energy and carbon metabolisms in a deep terrestrial subsurface fluid microbial community.</title>
        <authorList>
            <person name="Momper L."/>
            <person name="Jungbluth S.P."/>
            <person name="Lee M.D."/>
            <person name="Amend J.P."/>
        </authorList>
    </citation>
    <scope>NUCLEOTIDE SEQUENCE [LARGE SCALE GENOMIC DNA]</scope>
    <source>
        <strain evidence="7">SURF_17</strain>
    </source>
</reference>
<keyword evidence="2 5" id="KW-0819">tRNA processing</keyword>
<dbReference type="HAMAP" id="MF_01222">
    <property type="entry name" value="Archease_arch"/>
    <property type="match status" value="1"/>
</dbReference>
<gene>
    <name evidence="7" type="ORF">C4532_07565</name>
</gene>
<comment type="function">
    <text evidence="5">Activates the tRNA-splicing ligase complex by facilitating the enzymatic turnover of catalytic subunit RtcB. Acts by promoting the guanylylation of RtcB, a key intermediate step in tRNA ligation. Can also alter the NTP specificity of RtcB such that ATP, dGTP or ITP is used efficiently.</text>
</comment>
<feature type="binding site" evidence="5">
    <location>
        <position position="151"/>
    </location>
    <ligand>
        <name>Ca(2+)</name>
        <dbReference type="ChEBI" id="CHEBI:29108"/>
    </ligand>
</feature>
<accession>A0A419F0G3</accession>
<evidence type="ECO:0000313" key="8">
    <source>
        <dbReference type="Proteomes" id="UP000285961"/>
    </source>
</evidence>
<dbReference type="EMBL" id="QZKI01000060">
    <property type="protein sequence ID" value="RJP71372.1"/>
    <property type="molecule type" value="Genomic_DNA"/>
</dbReference>
<feature type="binding site" evidence="5">
    <location>
        <position position="26"/>
    </location>
    <ligand>
        <name>Ca(2+)</name>
        <dbReference type="ChEBI" id="CHEBI:29108"/>
    </ligand>
</feature>
<feature type="binding site" evidence="5">
    <location>
        <position position="152"/>
    </location>
    <ligand>
        <name>Ca(2+)</name>
        <dbReference type="ChEBI" id="CHEBI:29108"/>
    </ligand>
</feature>
<sequence length="152" mass="17109">MKPVARAIVDARQIRSRYEIIEHTADIGIRVRAKNPEELFALAACAMFDLMVDISKVKPEKKAEVSLKADGFEELLVTWLNELVFRADVTGMFFSRFEVDSVTETSVEGSVMGEPYDAQVHSIGENVKAATYYQLEVSRTDDGWQAKVIFDV</sequence>
<dbReference type="Gene3D" id="3.55.10.10">
    <property type="entry name" value="Archease domain"/>
    <property type="match status" value="1"/>
</dbReference>
<name>A0A419F0G3_9BACT</name>
<dbReference type="PANTHER" id="PTHR12682:SF11">
    <property type="entry name" value="PROTEIN ARCHEASE"/>
    <property type="match status" value="1"/>
</dbReference>
<evidence type="ECO:0000256" key="2">
    <source>
        <dbReference type="ARBA" id="ARBA00022694"/>
    </source>
</evidence>
<keyword evidence="4 5" id="KW-0106">Calcium</keyword>
<evidence type="ECO:0000256" key="5">
    <source>
        <dbReference type="HAMAP-Rule" id="MF_01222"/>
    </source>
</evidence>
<feature type="domain" description="Archease" evidence="6">
    <location>
        <begin position="18"/>
        <end position="152"/>
    </location>
</feature>
<keyword evidence="3 5" id="KW-0479">Metal-binding</keyword>
<dbReference type="InterPro" id="IPR002804">
    <property type="entry name" value="Archease"/>
</dbReference>
<dbReference type="PANTHER" id="PTHR12682">
    <property type="entry name" value="ARCHEASE"/>
    <property type="match status" value="1"/>
</dbReference>
<comment type="caution">
    <text evidence="7">The sequence shown here is derived from an EMBL/GenBank/DDBJ whole genome shotgun (WGS) entry which is preliminary data.</text>
</comment>
<dbReference type="NCBIfam" id="NF001617">
    <property type="entry name" value="PRK00407.1"/>
    <property type="match status" value="1"/>
</dbReference>
<evidence type="ECO:0000256" key="3">
    <source>
        <dbReference type="ARBA" id="ARBA00022723"/>
    </source>
</evidence>
<evidence type="ECO:0000259" key="6">
    <source>
        <dbReference type="Pfam" id="PF01951"/>
    </source>
</evidence>
<organism evidence="7 8">
    <name type="scientific">Candidatus Abyssobacteria bacterium SURF_17</name>
    <dbReference type="NCBI Taxonomy" id="2093361"/>
    <lineage>
        <taxon>Bacteria</taxon>
        <taxon>Pseudomonadati</taxon>
        <taxon>Candidatus Hydrogenedentota</taxon>
        <taxon>Candidatus Abyssobacteria</taxon>
    </lineage>
</organism>
<dbReference type="InterPro" id="IPR023572">
    <property type="entry name" value="Archease_dom"/>
</dbReference>
<evidence type="ECO:0000256" key="4">
    <source>
        <dbReference type="ARBA" id="ARBA00022837"/>
    </source>
</evidence>
<dbReference type="InterPro" id="IPR022952">
    <property type="entry name" value="Archease_arc"/>
</dbReference>